<dbReference type="Proteomes" id="UP001430356">
    <property type="component" value="Unassembled WGS sequence"/>
</dbReference>
<comment type="caution">
    <text evidence="1">The sequence shown here is derived from an EMBL/GenBank/DDBJ whole genome shotgun (WGS) entry which is preliminary data.</text>
</comment>
<evidence type="ECO:0000313" key="2">
    <source>
        <dbReference type="Proteomes" id="UP001430356"/>
    </source>
</evidence>
<proteinExistence type="predicted"/>
<name>A0AAW0F071_9TRYP</name>
<gene>
    <name evidence="1" type="ORF">NESM_000938500</name>
</gene>
<organism evidence="1 2">
    <name type="scientific">Novymonas esmeraldas</name>
    <dbReference type="NCBI Taxonomy" id="1808958"/>
    <lineage>
        <taxon>Eukaryota</taxon>
        <taxon>Discoba</taxon>
        <taxon>Euglenozoa</taxon>
        <taxon>Kinetoplastea</taxon>
        <taxon>Metakinetoplastina</taxon>
        <taxon>Trypanosomatida</taxon>
        <taxon>Trypanosomatidae</taxon>
        <taxon>Novymonas</taxon>
    </lineage>
</organism>
<protein>
    <submittedName>
        <fullName evidence="1">Uncharacterized protein</fullName>
    </submittedName>
</protein>
<reference evidence="1 2" key="1">
    <citation type="journal article" date="2021" name="MBio">
        <title>A New Model Trypanosomatid, Novymonas esmeraldas: Genomic Perception of Its 'Candidatus Pandoraea novymonadis' Endosymbiont.</title>
        <authorList>
            <person name="Zakharova A."/>
            <person name="Saura A."/>
            <person name="Butenko A."/>
            <person name="Podesvova L."/>
            <person name="Warmusova S."/>
            <person name="Kostygov A.Y."/>
            <person name="Nenarokova A."/>
            <person name="Lukes J."/>
            <person name="Opperdoes F.R."/>
            <person name="Yurchenko V."/>
        </authorList>
    </citation>
    <scope>NUCLEOTIDE SEQUENCE [LARGE SCALE GENOMIC DNA]</scope>
    <source>
        <strain evidence="1 2">E262AT.01</strain>
    </source>
</reference>
<dbReference type="EMBL" id="JAECZO010000791">
    <property type="protein sequence ID" value="KAK7199588.1"/>
    <property type="molecule type" value="Genomic_DNA"/>
</dbReference>
<accession>A0AAW0F071</accession>
<evidence type="ECO:0000313" key="1">
    <source>
        <dbReference type="EMBL" id="KAK7199588.1"/>
    </source>
</evidence>
<sequence length="131" mass="13659">MSSIRVSKRAQRCATFCLVALTLVVLLIAVSVQARLRPPAPRPPRPLRPPTMKFTKAPPTTTKTGCWAPACSQCRAHSSTECAVCYPGYELTSSSQCIPGLNGGAAAPSTGVVTALVAGAVVMCSVWLSTV</sequence>
<keyword evidence="2" id="KW-1185">Reference proteome</keyword>
<dbReference type="AlphaFoldDB" id="A0AAW0F071"/>